<proteinExistence type="predicted"/>
<name>A0A0G1GWU8_9BACT</name>
<sequence length="117" mass="13294">MSLNGDTRVSTAQTQASYVRLVLTKGTSVVMDGQRFRRATRMLSIEGLPGMVFAGCLVEMKVNSSPVFYLRLLSPLQVEKFKSAYPGYKVYEKEDHGEACVIIDWNQYWYLINGNKM</sequence>
<reference evidence="1 2" key="1">
    <citation type="journal article" date="2015" name="Nature">
        <title>rRNA introns, odd ribosomes, and small enigmatic genomes across a large radiation of phyla.</title>
        <authorList>
            <person name="Brown C.T."/>
            <person name="Hug L.A."/>
            <person name="Thomas B.C."/>
            <person name="Sharon I."/>
            <person name="Castelle C.J."/>
            <person name="Singh A."/>
            <person name="Wilkins M.J."/>
            <person name="Williams K.H."/>
            <person name="Banfield J.F."/>
        </authorList>
    </citation>
    <scope>NUCLEOTIDE SEQUENCE [LARGE SCALE GENOMIC DNA]</scope>
</reference>
<comment type="caution">
    <text evidence="1">The sequence shown here is derived from an EMBL/GenBank/DDBJ whole genome shotgun (WGS) entry which is preliminary data.</text>
</comment>
<dbReference type="EMBL" id="LCHQ01000014">
    <property type="protein sequence ID" value="KKT38688.1"/>
    <property type="molecule type" value="Genomic_DNA"/>
</dbReference>
<evidence type="ECO:0000313" key="2">
    <source>
        <dbReference type="Proteomes" id="UP000034097"/>
    </source>
</evidence>
<accession>A0A0G1GWU8</accession>
<gene>
    <name evidence="1" type="ORF">UW26_C0014G0008</name>
</gene>
<evidence type="ECO:0000313" key="1">
    <source>
        <dbReference type="EMBL" id="KKT38688.1"/>
    </source>
</evidence>
<protein>
    <submittedName>
        <fullName evidence="1">Uncharacterized protein</fullName>
    </submittedName>
</protein>
<dbReference type="AlphaFoldDB" id="A0A0G1GWU8"/>
<dbReference type="Proteomes" id="UP000034097">
    <property type="component" value="Unassembled WGS sequence"/>
</dbReference>
<organism evidence="1 2">
    <name type="scientific">Candidatus Collierbacteria bacterium GW2011_GWF1_44_12</name>
    <dbReference type="NCBI Taxonomy" id="1618402"/>
    <lineage>
        <taxon>Bacteria</taxon>
        <taxon>Candidatus Collieribacteriota</taxon>
    </lineage>
</organism>